<feature type="domain" description="Nudix hydrolase" evidence="3">
    <location>
        <begin position="23"/>
        <end position="147"/>
    </location>
</feature>
<gene>
    <name evidence="4" type="ORF">J2Z79_001427</name>
</gene>
<name>A0ABS4JR62_9FIRM</name>
<dbReference type="Proteomes" id="UP001519289">
    <property type="component" value="Unassembled WGS sequence"/>
</dbReference>
<reference evidence="4 5" key="1">
    <citation type="submission" date="2021-03" db="EMBL/GenBank/DDBJ databases">
        <title>Genomic Encyclopedia of Type Strains, Phase IV (KMG-IV): sequencing the most valuable type-strain genomes for metagenomic binning, comparative biology and taxonomic classification.</title>
        <authorList>
            <person name="Goeker M."/>
        </authorList>
    </citation>
    <scope>NUCLEOTIDE SEQUENCE [LARGE SCALE GENOMIC DNA]</scope>
    <source>
        <strain evidence="4 5">DSM 27138</strain>
    </source>
</reference>
<dbReference type="Pfam" id="PF00293">
    <property type="entry name" value="NUDIX"/>
    <property type="match status" value="1"/>
</dbReference>
<evidence type="ECO:0000313" key="5">
    <source>
        <dbReference type="Proteomes" id="UP001519289"/>
    </source>
</evidence>
<organism evidence="4 5">
    <name type="scientific">Symbiobacterium terraclitae</name>
    <dbReference type="NCBI Taxonomy" id="557451"/>
    <lineage>
        <taxon>Bacteria</taxon>
        <taxon>Bacillati</taxon>
        <taxon>Bacillota</taxon>
        <taxon>Clostridia</taxon>
        <taxon>Eubacteriales</taxon>
        <taxon>Symbiobacteriaceae</taxon>
        <taxon>Symbiobacterium</taxon>
    </lineage>
</organism>
<dbReference type="EMBL" id="JAGGLG010000009">
    <property type="protein sequence ID" value="MBP2018028.1"/>
    <property type="molecule type" value="Genomic_DNA"/>
</dbReference>
<protein>
    <submittedName>
        <fullName evidence="4">8-oxo-dGTP pyrophosphatase MutT (NUDIX family)</fullName>
    </submittedName>
</protein>
<dbReference type="InterPro" id="IPR000086">
    <property type="entry name" value="NUDIX_hydrolase_dom"/>
</dbReference>
<keyword evidence="2" id="KW-0378">Hydrolase</keyword>
<dbReference type="PANTHER" id="PTHR43046">
    <property type="entry name" value="GDP-MANNOSE MANNOSYL HYDROLASE"/>
    <property type="match status" value="1"/>
</dbReference>
<keyword evidence="5" id="KW-1185">Reference proteome</keyword>
<evidence type="ECO:0000256" key="1">
    <source>
        <dbReference type="ARBA" id="ARBA00001946"/>
    </source>
</evidence>
<comment type="cofactor">
    <cofactor evidence="1">
        <name>Mg(2+)</name>
        <dbReference type="ChEBI" id="CHEBI:18420"/>
    </cofactor>
</comment>
<dbReference type="PROSITE" id="PS51462">
    <property type="entry name" value="NUDIX"/>
    <property type="match status" value="1"/>
</dbReference>
<dbReference type="RefSeq" id="WP_209466166.1">
    <property type="nucleotide sequence ID" value="NZ_JAGGLG010000009.1"/>
</dbReference>
<dbReference type="PANTHER" id="PTHR43046:SF2">
    <property type="entry name" value="8-OXO-DGTP DIPHOSPHATASE-RELATED"/>
    <property type="match status" value="1"/>
</dbReference>
<accession>A0ABS4JR62</accession>
<dbReference type="Gene3D" id="3.90.79.10">
    <property type="entry name" value="Nucleoside Triphosphate Pyrophosphohydrolase"/>
    <property type="match status" value="1"/>
</dbReference>
<evidence type="ECO:0000259" key="3">
    <source>
        <dbReference type="PROSITE" id="PS51462"/>
    </source>
</evidence>
<sequence>MRLTAAWRTVVQVGYDLFLKLNPRKIAAHAVILDESGRVLLLRSRYAGAWLLPGGGLRLREHLDEGLRRECREELGVDVVVEGLSGIYYDDRSAAYVAVFRCRLPGEPIRLSHEHAEYTWAEPDLLPPGQREMIRDARRFAGTTVVARLP</sequence>
<proteinExistence type="predicted"/>
<dbReference type="SUPFAM" id="SSF55811">
    <property type="entry name" value="Nudix"/>
    <property type="match status" value="1"/>
</dbReference>
<comment type="caution">
    <text evidence="4">The sequence shown here is derived from an EMBL/GenBank/DDBJ whole genome shotgun (WGS) entry which is preliminary data.</text>
</comment>
<evidence type="ECO:0000256" key="2">
    <source>
        <dbReference type="ARBA" id="ARBA00022801"/>
    </source>
</evidence>
<dbReference type="InterPro" id="IPR015797">
    <property type="entry name" value="NUDIX_hydrolase-like_dom_sf"/>
</dbReference>
<evidence type="ECO:0000313" key="4">
    <source>
        <dbReference type="EMBL" id="MBP2018028.1"/>
    </source>
</evidence>